<accession>A0ABS9RDJ4</accession>
<keyword evidence="1 2" id="KW-0732">Signal</keyword>
<evidence type="ECO:0000256" key="1">
    <source>
        <dbReference type="ARBA" id="ARBA00022729"/>
    </source>
</evidence>
<protein>
    <submittedName>
        <fullName evidence="4">T9SS type A sorting domain-containing protein</fullName>
    </submittedName>
</protein>
<dbReference type="InterPro" id="IPR026444">
    <property type="entry name" value="Secre_tail"/>
</dbReference>
<reference evidence="4" key="1">
    <citation type="submission" date="2022-02" db="EMBL/GenBank/DDBJ databases">
        <title>Aestuariibaculum sp., a marine bacterium isolated from sediment in Guangxi.</title>
        <authorList>
            <person name="Ying J."/>
        </authorList>
    </citation>
    <scope>NUCLEOTIDE SEQUENCE</scope>
    <source>
        <strain evidence="4">L182</strain>
    </source>
</reference>
<keyword evidence="5" id="KW-1185">Reference proteome</keyword>
<dbReference type="RefSeq" id="WP_240570992.1">
    <property type="nucleotide sequence ID" value="NZ_CP136709.1"/>
</dbReference>
<dbReference type="NCBIfam" id="TIGR04183">
    <property type="entry name" value="Por_Secre_tail"/>
    <property type="match status" value="1"/>
</dbReference>
<dbReference type="EMBL" id="JAKVQD010000001">
    <property type="protein sequence ID" value="MCH4551019.1"/>
    <property type="molecule type" value="Genomic_DNA"/>
</dbReference>
<dbReference type="Proteomes" id="UP001156141">
    <property type="component" value="Unassembled WGS sequence"/>
</dbReference>
<feature type="signal peptide" evidence="2">
    <location>
        <begin position="1"/>
        <end position="20"/>
    </location>
</feature>
<evidence type="ECO:0000313" key="5">
    <source>
        <dbReference type="Proteomes" id="UP001156141"/>
    </source>
</evidence>
<proteinExistence type="predicted"/>
<feature type="chain" id="PRO_5047214147" evidence="2">
    <location>
        <begin position="21"/>
        <end position="200"/>
    </location>
</feature>
<evidence type="ECO:0000256" key="2">
    <source>
        <dbReference type="SAM" id="SignalP"/>
    </source>
</evidence>
<comment type="caution">
    <text evidence="4">The sequence shown here is derived from an EMBL/GenBank/DDBJ whole genome shotgun (WGS) entry which is preliminary data.</text>
</comment>
<feature type="domain" description="Secretion system C-terminal sorting" evidence="3">
    <location>
        <begin position="125"/>
        <end position="198"/>
    </location>
</feature>
<sequence>MKQIYFLFLIALFGANQMYAQPCPEAGGAIQDGNTIVFYYPNNPIDCASMPATLTVRDNITSNTSTFSKEDGACSNTVATYTLRSGGALSGQGFVVESGFTNTCSYSGGTLPVEAFEAMGKDLKVYPSPVFKGNEIELAFGFSTTAKIEVFNITGKLVLTDSIEGKTSKIINISGLSNGLYLVKIGTDYTSISRKIVISK</sequence>
<gene>
    <name evidence="4" type="ORF">MKW35_00145</name>
</gene>
<evidence type="ECO:0000259" key="3">
    <source>
        <dbReference type="Pfam" id="PF18962"/>
    </source>
</evidence>
<evidence type="ECO:0000313" key="4">
    <source>
        <dbReference type="EMBL" id="MCH4551019.1"/>
    </source>
</evidence>
<dbReference type="Pfam" id="PF18962">
    <property type="entry name" value="Por_Secre_tail"/>
    <property type="match status" value="1"/>
</dbReference>
<organism evidence="4 5">
    <name type="scientific">Aestuariibaculum lutulentum</name>
    <dbReference type="NCBI Taxonomy" id="2920935"/>
    <lineage>
        <taxon>Bacteria</taxon>
        <taxon>Pseudomonadati</taxon>
        <taxon>Bacteroidota</taxon>
        <taxon>Flavobacteriia</taxon>
        <taxon>Flavobacteriales</taxon>
        <taxon>Flavobacteriaceae</taxon>
    </lineage>
</organism>
<name>A0ABS9RDJ4_9FLAO</name>